<comment type="caution">
    <text evidence="3">The sequence shown here is derived from an EMBL/GenBank/DDBJ whole genome shotgun (WGS) entry which is preliminary data.</text>
</comment>
<evidence type="ECO:0000256" key="2">
    <source>
        <dbReference type="SAM" id="MobiDB-lite"/>
    </source>
</evidence>
<keyword evidence="4" id="KW-1185">Reference proteome</keyword>
<sequence length="199" mass="22675">MSNSRIEQIIEEIEDYIDSCKGPLFGGGDKIVVDRERMEELLRELRMKTPEEIKRYQKILANKDAILADAQQKAEAIIAQANIQNQELVNEHEIMQQAYEQANQVIEMATSQAQEILNNATRDANEIRLGAIQYTDDMLANMQTMLQDVVEKSNSHYSAMMDNFQQFYNTITSNRAELAPETEEPAPQETSEAEEEAGQ</sequence>
<feature type="region of interest" description="Disordered" evidence="2">
    <location>
        <begin position="175"/>
        <end position="199"/>
    </location>
</feature>
<feature type="coiled-coil region" evidence="1">
    <location>
        <begin position="53"/>
        <end position="119"/>
    </location>
</feature>
<proteinExistence type="predicted"/>
<evidence type="ECO:0000313" key="4">
    <source>
        <dbReference type="Proteomes" id="UP001470288"/>
    </source>
</evidence>
<evidence type="ECO:0000256" key="1">
    <source>
        <dbReference type="SAM" id="Coils"/>
    </source>
</evidence>
<organism evidence="3 4">
    <name type="scientific">Hominiventricola aquisgranensis</name>
    <dbReference type="NCBI Taxonomy" id="3133164"/>
    <lineage>
        <taxon>Bacteria</taxon>
        <taxon>Bacillati</taxon>
        <taxon>Bacillota</taxon>
        <taxon>Clostridia</taxon>
        <taxon>Lachnospirales</taxon>
        <taxon>Lachnospiraceae</taxon>
        <taxon>Hominiventricola</taxon>
    </lineage>
</organism>
<protein>
    <submittedName>
        <fullName evidence="3">ATPase</fullName>
    </submittedName>
</protein>
<accession>A0ABV1I0N4</accession>
<dbReference type="EMBL" id="JBBMFC010000011">
    <property type="protein sequence ID" value="MEQ2578753.1"/>
    <property type="molecule type" value="Genomic_DNA"/>
</dbReference>
<dbReference type="Proteomes" id="UP001470288">
    <property type="component" value="Unassembled WGS sequence"/>
</dbReference>
<name>A0ABV1I0N4_9FIRM</name>
<gene>
    <name evidence="3" type="ORF">WMO62_07850</name>
</gene>
<dbReference type="RefSeq" id="WP_147600698.1">
    <property type="nucleotide sequence ID" value="NZ_JBBMFC010000011.1"/>
</dbReference>
<feature type="compositionally biased region" description="Acidic residues" evidence="2">
    <location>
        <begin position="180"/>
        <end position="199"/>
    </location>
</feature>
<keyword evidence="1" id="KW-0175">Coiled coil</keyword>
<reference evidence="3 4" key="1">
    <citation type="submission" date="2024-03" db="EMBL/GenBank/DDBJ databases">
        <title>Human intestinal bacterial collection.</title>
        <authorList>
            <person name="Pauvert C."/>
            <person name="Hitch T.C.A."/>
            <person name="Clavel T."/>
        </authorList>
    </citation>
    <scope>NUCLEOTIDE SEQUENCE [LARGE SCALE GENOMIC DNA]</scope>
    <source>
        <strain evidence="3 4">CLA-AA-H78B</strain>
    </source>
</reference>
<evidence type="ECO:0000313" key="3">
    <source>
        <dbReference type="EMBL" id="MEQ2578753.1"/>
    </source>
</evidence>